<proteinExistence type="predicted"/>
<accession>A0A2S5RE39</accession>
<evidence type="ECO:0000313" key="2">
    <source>
        <dbReference type="EMBL" id="PPE05581.1"/>
    </source>
</evidence>
<keyword evidence="1" id="KW-0472">Membrane</keyword>
<comment type="caution">
    <text evidence="2">The sequence shown here is derived from an EMBL/GenBank/DDBJ whole genome shotgun (WGS) entry which is preliminary data.</text>
</comment>
<dbReference type="Proteomes" id="UP000239425">
    <property type="component" value="Unassembled WGS sequence"/>
</dbReference>
<protein>
    <submittedName>
        <fullName evidence="2">Uncharacterized protein</fullName>
    </submittedName>
</protein>
<keyword evidence="3" id="KW-1185">Reference proteome</keyword>
<gene>
    <name evidence="2" type="ORF">HCUR_00228</name>
</gene>
<reference evidence="2 3" key="1">
    <citation type="submission" date="2017-11" db="EMBL/GenBank/DDBJ databases">
        <title>Comparative genomic analysis of Holospora spp., intranuclear symbionts of paramecia.</title>
        <authorList>
            <person name="Garushyants S.K."/>
            <person name="Beliavskaya A."/>
            <person name="Malko D.B."/>
            <person name="Logacheva M.D."/>
            <person name="Rautian M.S."/>
            <person name="Gelfand M.S."/>
        </authorList>
    </citation>
    <scope>NUCLEOTIDE SEQUENCE [LARGE SCALE GENOMIC DNA]</scope>
    <source>
        <strain evidence="3">02AZ16</strain>
    </source>
</reference>
<keyword evidence="1" id="KW-0812">Transmembrane</keyword>
<organism evidence="2 3">
    <name type="scientific">Holospora curviuscula</name>
    <dbReference type="NCBI Taxonomy" id="1082868"/>
    <lineage>
        <taxon>Bacteria</taxon>
        <taxon>Pseudomonadati</taxon>
        <taxon>Pseudomonadota</taxon>
        <taxon>Alphaproteobacteria</taxon>
        <taxon>Holosporales</taxon>
        <taxon>Holosporaceae</taxon>
        <taxon>Holospora</taxon>
    </lineage>
</organism>
<keyword evidence="1" id="KW-1133">Transmembrane helix</keyword>
<sequence>MLQKRLKINGSTILHLSFDHYLNFMYFTAFFLSLGYIVFLTSLLSFFLFSNNYNAL</sequence>
<dbReference type="EMBL" id="PHHC01000064">
    <property type="protein sequence ID" value="PPE05581.1"/>
    <property type="molecule type" value="Genomic_DNA"/>
</dbReference>
<dbReference type="AlphaFoldDB" id="A0A2S5RE39"/>
<evidence type="ECO:0000313" key="3">
    <source>
        <dbReference type="Proteomes" id="UP000239425"/>
    </source>
</evidence>
<name>A0A2S5RE39_9PROT</name>
<feature type="transmembrane region" description="Helical" evidence="1">
    <location>
        <begin position="21"/>
        <end position="49"/>
    </location>
</feature>
<evidence type="ECO:0000256" key="1">
    <source>
        <dbReference type="SAM" id="Phobius"/>
    </source>
</evidence>